<evidence type="ECO:0000259" key="2">
    <source>
        <dbReference type="Pfam" id="PF02775"/>
    </source>
</evidence>
<dbReference type="PANTHER" id="PTHR42897:SF2">
    <property type="entry name" value="PYRUVATE SYNTHASE SUBUNIT PORB"/>
    <property type="match status" value="1"/>
</dbReference>
<evidence type="ECO:0000313" key="3">
    <source>
        <dbReference type="EMBL" id="OGC06633.1"/>
    </source>
</evidence>
<feature type="domain" description="Thiamine pyrophosphate enzyme TPP-binding" evidence="2">
    <location>
        <begin position="114"/>
        <end position="257"/>
    </location>
</feature>
<name>A0A1F4RGP3_UNCSA</name>
<comment type="caution">
    <text evidence="3">The sequence shown here is derived from an EMBL/GenBank/DDBJ whole genome shotgun (WGS) entry which is preliminary data.</text>
</comment>
<dbReference type="EMBL" id="METP01000016">
    <property type="protein sequence ID" value="OGC06633.1"/>
    <property type="molecule type" value="Genomic_DNA"/>
</dbReference>
<dbReference type="Proteomes" id="UP000176938">
    <property type="component" value="Unassembled WGS sequence"/>
</dbReference>
<dbReference type="GO" id="GO:0016491">
    <property type="term" value="F:oxidoreductase activity"/>
    <property type="evidence" value="ECO:0007669"/>
    <property type="project" value="UniProtKB-KW"/>
</dbReference>
<dbReference type="PANTHER" id="PTHR42897">
    <property type="entry name" value="PYRUVATE SYNTHASE SUBUNIT PORB"/>
    <property type="match status" value="1"/>
</dbReference>
<reference evidence="3 4" key="1">
    <citation type="journal article" date="2016" name="Nat. Commun.">
        <title>Thousands of microbial genomes shed light on interconnected biogeochemical processes in an aquifer system.</title>
        <authorList>
            <person name="Anantharaman K."/>
            <person name="Brown C.T."/>
            <person name="Hug L.A."/>
            <person name="Sharon I."/>
            <person name="Castelle C.J."/>
            <person name="Probst A.J."/>
            <person name="Thomas B.C."/>
            <person name="Singh A."/>
            <person name="Wilkins M.J."/>
            <person name="Karaoz U."/>
            <person name="Brodie E.L."/>
            <person name="Williams K.H."/>
            <person name="Hubbard S.S."/>
            <person name="Banfield J.F."/>
        </authorList>
    </citation>
    <scope>NUCLEOTIDE SEQUENCE [LARGE SCALE GENOMIC DNA]</scope>
</reference>
<proteinExistence type="predicted"/>
<organism evidence="3 4">
    <name type="scientific">candidate division WOR-1 bacterium RIFCSPLOWO2_02_FULL_46_20</name>
    <dbReference type="NCBI Taxonomy" id="1802567"/>
    <lineage>
        <taxon>Bacteria</taxon>
        <taxon>Bacillati</taxon>
        <taxon>Saganbacteria</taxon>
    </lineage>
</organism>
<dbReference type="GO" id="GO:0030976">
    <property type="term" value="F:thiamine pyrophosphate binding"/>
    <property type="evidence" value="ECO:0007669"/>
    <property type="project" value="InterPro"/>
</dbReference>
<gene>
    <name evidence="3" type="ORF">A3H38_05545</name>
</gene>
<dbReference type="InterPro" id="IPR011766">
    <property type="entry name" value="TPP_enzyme_TPP-bd"/>
</dbReference>
<keyword evidence="1" id="KW-0560">Oxidoreductase</keyword>
<sequence length="398" mass="43733">MRVGAPKFPGIKRLTPAEQARLKTFRSSFASADGSCIGCGGELALRLVSSALNWEAANVRWRDQEGRVRGGGAGGGLPGIMLTEHTGCEQVCKTTNDTSAWMRTFWEDGPRSMLHATFSDGTPLLTGLHYAYQARIKNGTLDQPFFFWSFAGDGATTIGAGPIMNFLQQGWGLLIIYDNRGYMNTGAQVSSTTWPFENRATTPVGVDIPGNQFFPVDWMRIAAALNVPFAATASPAFPMDLMNKVRYAINVPGPTIIWVDSPCPKEQGFGPELTKDMSRLAVDSGLFPIVRYQDGEWAVDILRSQQRTGKPTSLEAYFGGQVKSRHLASPAFDEQLRLLSKEVERRYAWYLRQAGYEPVPAGQRKNGQPTVRLGEGVEAPSLYLPPGVEEPIRSLDQF</sequence>
<evidence type="ECO:0000313" key="4">
    <source>
        <dbReference type="Proteomes" id="UP000176938"/>
    </source>
</evidence>
<protein>
    <recommendedName>
        <fullName evidence="2">Thiamine pyrophosphate enzyme TPP-binding domain-containing protein</fullName>
    </recommendedName>
</protein>
<evidence type="ECO:0000256" key="1">
    <source>
        <dbReference type="ARBA" id="ARBA00023002"/>
    </source>
</evidence>
<dbReference type="Gene3D" id="3.40.50.970">
    <property type="match status" value="1"/>
</dbReference>
<dbReference type="Pfam" id="PF02775">
    <property type="entry name" value="TPP_enzyme_C"/>
    <property type="match status" value="1"/>
</dbReference>
<dbReference type="InterPro" id="IPR029061">
    <property type="entry name" value="THDP-binding"/>
</dbReference>
<accession>A0A1F4RGP3</accession>
<dbReference type="AlphaFoldDB" id="A0A1F4RGP3"/>
<dbReference type="InterPro" id="IPR051479">
    <property type="entry name" value="PorB-like"/>
</dbReference>
<dbReference type="SUPFAM" id="SSF52518">
    <property type="entry name" value="Thiamin diphosphate-binding fold (THDP-binding)"/>
    <property type="match status" value="1"/>
</dbReference>